<sequence length="93" mass="10949">MGREMMGPYSAWSLRIIGSSSKEDLRRNKKPSMMWKNRGPGGRLGLEMEVGRNRERRGLRRKETQRATRIRNQVSMVNRKQSDKGQLRLLNNY</sequence>
<accession>A0A498KPN8</accession>
<dbReference type="EMBL" id="RDQH01000327">
    <property type="protein sequence ID" value="RXI08394.1"/>
    <property type="molecule type" value="Genomic_DNA"/>
</dbReference>
<keyword evidence="3" id="KW-1185">Reference proteome</keyword>
<proteinExistence type="predicted"/>
<protein>
    <submittedName>
        <fullName evidence="2">Uncharacterized protein</fullName>
    </submittedName>
</protein>
<name>A0A498KPN8_MALDO</name>
<dbReference type="Proteomes" id="UP000290289">
    <property type="component" value="Chromosome 1"/>
</dbReference>
<reference evidence="2 3" key="1">
    <citation type="submission" date="2018-10" db="EMBL/GenBank/DDBJ databases">
        <title>A high-quality apple genome assembly.</title>
        <authorList>
            <person name="Hu J."/>
        </authorList>
    </citation>
    <scope>NUCLEOTIDE SEQUENCE [LARGE SCALE GENOMIC DNA]</scope>
    <source>
        <strain evidence="3">cv. HFTH1</strain>
        <tissue evidence="2">Young leaf</tissue>
    </source>
</reference>
<dbReference type="AlphaFoldDB" id="A0A498KPN8"/>
<evidence type="ECO:0000313" key="2">
    <source>
        <dbReference type="EMBL" id="RXI08394.1"/>
    </source>
</evidence>
<feature type="region of interest" description="Disordered" evidence="1">
    <location>
        <begin position="23"/>
        <end position="46"/>
    </location>
</feature>
<evidence type="ECO:0000313" key="3">
    <source>
        <dbReference type="Proteomes" id="UP000290289"/>
    </source>
</evidence>
<comment type="caution">
    <text evidence="2">The sequence shown here is derived from an EMBL/GenBank/DDBJ whole genome shotgun (WGS) entry which is preliminary data.</text>
</comment>
<gene>
    <name evidence="2" type="ORF">DVH24_022538</name>
</gene>
<organism evidence="2 3">
    <name type="scientific">Malus domestica</name>
    <name type="common">Apple</name>
    <name type="synonym">Pyrus malus</name>
    <dbReference type="NCBI Taxonomy" id="3750"/>
    <lineage>
        <taxon>Eukaryota</taxon>
        <taxon>Viridiplantae</taxon>
        <taxon>Streptophyta</taxon>
        <taxon>Embryophyta</taxon>
        <taxon>Tracheophyta</taxon>
        <taxon>Spermatophyta</taxon>
        <taxon>Magnoliopsida</taxon>
        <taxon>eudicotyledons</taxon>
        <taxon>Gunneridae</taxon>
        <taxon>Pentapetalae</taxon>
        <taxon>rosids</taxon>
        <taxon>fabids</taxon>
        <taxon>Rosales</taxon>
        <taxon>Rosaceae</taxon>
        <taxon>Amygdaloideae</taxon>
        <taxon>Maleae</taxon>
        <taxon>Malus</taxon>
    </lineage>
</organism>
<evidence type="ECO:0000256" key="1">
    <source>
        <dbReference type="SAM" id="MobiDB-lite"/>
    </source>
</evidence>